<gene>
    <name evidence="13" type="ORF">SCWH03_52290</name>
</gene>
<dbReference type="PANTHER" id="PTHR11579">
    <property type="entry name" value="PROTEIN-L-ISOASPARTATE O-METHYLTRANSFERASE"/>
    <property type="match status" value="1"/>
</dbReference>
<organism evidence="13 14">
    <name type="scientific">Streptomyces pacificus</name>
    <dbReference type="NCBI Taxonomy" id="2705029"/>
    <lineage>
        <taxon>Bacteria</taxon>
        <taxon>Bacillati</taxon>
        <taxon>Actinomycetota</taxon>
        <taxon>Actinomycetes</taxon>
        <taxon>Kitasatosporales</taxon>
        <taxon>Streptomycetaceae</taxon>
        <taxon>Streptomyces</taxon>
    </lineage>
</organism>
<dbReference type="GO" id="GO:0004719">
    <property type="term" value="F:protein-L-isoaspartate (D-aspartate) O-methyltransferase activity"/>
    <property type="evidence" value="ECO:0007669"/>
    <property type="project" value="UniProtKB-EC"/>
</dbReference>
<dbReference type="GO" id="GO:0032259">
    <property type="term" value="P:methylation"/>
    <property type="evidence" value="ECO:0007669"/>
    <property type="project" value="UniProtKB-KW"/>
</dbReference>
<evidence type="ECO:0000313" key="14">
    <source>
        <dbReference type="Proteomes" id="UP000484988"/>
    </source>
</evidence>
<dbReference type="Pfam" id="PF01135">
    <property type="entry name" value="PCMT"/>
    <property type="match status" value="1"/>
</dbReference>
<evidence type="ECO:0000313" key="13">
    <source>
        <dbReference type="EMBL" id="GFH38965.1"/>
    </source>
</evidence>
<dbReference type="InterPro" id="IPR000682">
    <property type="entry name" value="PCMT"/>
</dbReference>
<evidence type="ECO:0000256" key="6">
    <source>
        <dbReference type="ARBA" id="ARBA00022603"/>
    </source>
</evidence>
<proteinExistence type="inferred from homology"/>
<keyword evidence="5" id="KW-0963">Cytoplasm</keyword>
<dbReference type="EC" id="2.1.1.77" evidence="3"/>
<evidence type="ECO:0000256" key="5">
    <source>
        <dbReference type="ARBA" id="ARBA00022490"/>
    </source>
</evidence>
<dbReference type="RefSeq" id="WP_254077005.1">
    <property type="nucleotide sequence ID" value="NZ_BLLG01000021.1"/>
</dbReference>
<comment type="similarity">
    <text evidence="2">Belongs to the methyltransferase superfamily. L-isoaspartyl/D-aspartyl protein methyltransferase family.</text>
</comment>
<protein>
    <recommendedName>
        <fullName evidence="4">Protein-L-isoaspartate O-methyltransferase</fullName>
        <ecNumber evidence="3">2.1.1.77</ecNumber>
    </recommendedName>
    <alternativeName>
        <fullName evidence="11">L-isoaspartyl protein carboxyl methyltransferase</fullName>
    </alternativeName>
    <alternativeName>
        <fullName evidence="9">Protein L-isoaspartyl methyltransferase</fullName>
    </alternativeName>
    <alternativeName>
        <fullName evidence="10">Protein-beta-aspartate methyltransferase</fullName>
    </alternativeName>
</protein>
<feature type="region of interest" description="Disordered" evidence="12">
    <location>
        <begin position="369"/>
        <end position="389"/>
    </location>
</feature>
<comment type="caution">
    <text evidence="13">The sequence shown here is derived from an EMBL/GenBank/DDBJ whole genome shotgun (WGS) entry which is preliminary data.</text>
</comment>
<evidence type="ECO:0000256" key="8">
    <source>
        <dbReference type="ARBA" id="ARBA00022691"/>
    </source>
</evidence>
<keyword evidence="8" id="KW-0949">S-adenosyl-L-methionine</keyword>
<sequence length="389" mass="41523">MTTHTEKRATQLRMALADVLEANGQLSDPAWRKVFEAVPRHPFVPEFWTLVGGEQRHLTSADPDWLDLVYSDDALATQLTDGVATSSSTAPGLMLVMLQALDVADGHRVLEIATGTGYNAALLSERLGSHQVVTAEVDPVLARLAGARLRRCGYTPLVQAGDGRDGYPARAPYDRLIATCGFTTIPVAWLEQVRPAGLIVCPVGWGTVCLVVADDGRAEGRFLPVGSYFMAVRDAGATGAPAHPGRPSATSGRLTGLDLAEVAGDDAFRFVLSLVTPDTAFASECDGDGRVTAVELWGADGAWARAEDGGVRQAGPRLLWDAVEAAHELYVENDRPGRERFGVTVTAEEQRTWLDVPSRPVPVARAVARGGSRSSESPNCRTWAAAVRS</sequence>
<accession>A0A6A0B2M9</accession>
<dbReference type="PANTHER" id="PTHR11579:SF0">
    <property type="entry name" value="PROTEIN-L-ISOASPARTATE(D-ASPARTATE) O-METHYLTRANSFERASE"/>
    <property type="match status" value="1"/>
</dbReference>
<dbReference type="GO" id="GO:0005737">
    <property type="term" value="C:cytoplasm"/>
    <property type="evidence" value="ECO:0007669"/>
    <property type="project" value="UniProtKB-SubCell"/>
</dbReference>
<comment type="subcellular location">
    <subcellularLocation>
        <location evidence="1">Cytoplasm</location>
    </subcellularLocation>
</comment>
<dbReference type="Gene3D" id="3.40.50.150">
    <property type="entry name" value="Vaccinia Virus protein VP39"/>
    <property type="match status" value="1"/>
</dbReference>
<reference evidence="13 14" key="1">
    <citation type="submission" date="2020-02" db="EMBL/GenBank/DDBJ databases">
        <title>Whole Genome Shotgun Sequence of Streptomyces sp. strain CWH03.</title>
        <authorList>
            <person name="Dohra H."/>
            <person name="Kodani S."/>
            <person name="Yamamura H."/>
        </authorList>
    </citation>
    <scope>NUCLEOTIDE SEQUENCE [LARGE SCALE GENOMIC DNA]</scope>
    <source>
        <strain evidence="13 14">CWH03</strain>
    </source>
</reference>
<keyword evidence="14" id="KW-1185">Reference proteome</keyword>
<evidence type="ECO:0000256" key="9">
    <source>
        <dbReference type="ARBA" id="ARBA00030757"/>
    </source>
</evidence>
<keyword evidence="6 13" id="KW-0489">Methyltransferase</keyword>
<evidence type="ECO:0000256" key="12">
    <source>
        <dbReference type="SAM" id="MobiDB-lite"/>
    </source>
</evidence>
<evidence type="ECO:0000256" key="2">
    <source>
        <dbReference type="ARBA" id="ARBA00005369"/>
    </source>
</evidence>
<evidence type="ECO:0000256" key="1">
    <source>
        <dbReference type="ARBA" id="ARBA00004496"/>
    </source>
</evidence>
<keyword evidence="7 13" id="KW-0808">Transferase</keyword>
<dbReference type="EMBL" id="BLLG01000021">
    <property type="protein sequence ID" value="GFH38965.1"/>
    <property type="molecule type" value="Genomic_DNA"/>
</dbReference>
<dbReference type="SUPFAM" id="SSF53335">
    <property type="entry name" value="S-adenosyl-L-methionine-dependent methyltransferases"/>
    <property type="match status" value="1"/>
</dbReference>
<dbReference type="AlphaFoldDB" id="A0A6A0B2M9"/>
<dbReference type="CDD" id="cd02440">
    <property type="entry name" value="AdoMet_MTases"/>
    <property type="match status" value="1"/>
</dbReference>
<evidence type="ECO:0000256" key="10">
    <source>
        <dbReference type="ARBA" id="ARBA00031323"/>
    </source>
</evidence>
<evidence type="ECO:0000256" key="7">
    <source>
        <dbReference type="ARBA" id="ARBA00022679"/>
    </source>
</evidence>
<name>A0A6A0B2M9_9ACTN</name>
<evidence type="ECO:0000256" key="3">
    <source>
        <dbReference type="ARBA" id="ARBA00011890"/>
    </source>
</evidence>
<dbReference type="InterPro" id="IPR029063">
    <property type="entry name" value="SAM-dependent_MTases_sf"/>
</dbReference>
<evidence type="ECO:0000256" key="4">
    <source>
        <dbReference type="ARBA" id="ARBA00013346"/>
    </source>
</evidence>
<dbReference type="Proteomes" id="UP000484988">
    <property type="component" value="Unassembled WGS sequence"/>
</dbReference>
<evidence type="ECO:0000256" key="11">
    <source>
        <dbReference type="ARBA" id="ARBA00031350"/>
    </source>
</evidence>